<name>A0AAF0DVA8_9BASI</name>
<keyword evidence="2" id="KW-0333">Golgi apparatus</keyword>
<evidence type="ECO:0000259" key="5">
    <source>
        <dbReference type="Pfam" id="PF26251"/>
    </source>
</evidence>
<dbReference type="InterPro" id="IPR058563">
    <property type="entry name" value="Trs120_TRAPPC9_N"/>
</dbReference>
<comment type="subcellular location">
    <subcellularLocation>
        <location evidence="1">Golgi apparatus</location>
    </subcellularLocation>
</comment>
<keyword evidence="9" id="KW-1185">Reference proteome</keyword>
<dbReference type="GO" id="GO:0005802">
    <property type="term" value="C:trans-Golgi network"/>
    <property type="evidence" value="ECO:0007669"/>
    <property type="project" value="TreeGrafter"/>
</dbReference>
<evidence type="ECO:0000259" key="7">
    <source>
        <dbReference type="Pfam" id="PF26282"/>
    </source>
</evidence>
<evidence type="ECO:0000256" key="2">
    <source>
        <dbReference type="ARBA" id="ARBA00023034"/>
    </source>
</evidence>
<dbReference type="Pfam" id="PF26282">
    <property type="entry name" value="Ig_TRAPPC9-Trs120_3rd"/>
    <property type="match status" value="1"/>
</dbReference>
<evidence type="ECO:0000256" key="3">
    <source>
        <dbReference type="SAM" id="MobiDB-lite"/>
    </source>
</evidence>
<dbReference type="InterPro" id="IPR058567">
    <property type="entry name" value="Ig_TRAPPC9_Trs120_3rd"/>
</dbReference>
<evidence type="ECO:0000259" key="4">
    <source>
        <dbReference type="Pfam" id="PF08626"/>
    </source>
</evidence>
<dbReference type="Pfam" id="PF08626">
    <property type="entry name" value="TRAPPC9-Trs120"/>
    <property type="match status" value="1"/>
</dbReference>
<gene>
    <name evidence="8" type="ORF">MBRA1_001201</name>
</gene>
<dbReference type="SUPFAM" id="SSF49309">
    <property type="entry name" value="Transglutaminase, two C-terminal domains"/>
    <property type="match status" value="1"/>
</dbReference>
<evidence type="ECO:0000313" key="9">
    <source>
        <dbReference type="Proteomes" id="UP001216638"/>
    </source>
</evidence>
<feature type="domain" description="Trs120/TRAPPC9 first Ig-like" evidence="6">
    <location>
        <begin position="784"/>
        <end position="941"/>
    </location>
</feature>
<evidence type="ECO:0000256" key="1">
    <source>
        <dbReference type="ARBA" id="ARBA00004555"/>
    </source>
</evidence>
<dbReference type="EMBL" id="CP119951">
    <property type="protein sequence ID" value="WFC94569.1"/>
    <property type="molecule type" value="Genomic_DNA"/>
</dbReference>
<feature type="domain" description="Trs120/TRAPPC9 N-terminal" evidence="4">
    <location>
        <begin position="14"/>
        <end position="378"/>
    </location>
</feature>
<organism evidence="8 9">
    <name type="scientific">Malassezia brasiliensis</name>
    <dbReference type="NCBI Taxonomy" id="1821822"/>
    <lineage>
        <taxon>Eukaryota</taxon>
        <taxon>Fungi</taxon>
        <taxon>Dikarya</taxon>
        <taxon>Basidiomycota</taxon>
        <taxon>Ustilaginomycotina</taxon>
        <taxon>Malasseziomycetes</taxon>
        <taxon>Malasseziales</taxon>
        <taxon>Malasseziaceae</taxon>
        <taxon>Malassezia</taxon>
    </lineage>
</organism>
<dbReference type="Pfam" id="PF26251">
    <property type="entry name" value="TPR_TRAPPC9-Trs120"/>
    <property type="match status" value="1"/>
</dbReference>
<dbReference type="Pfam" id="PF26254">
    <property type="entry name" value="Ig_TRAPPC9-Trs120_1st"/>
    <property type="match status" value="1"/>
</dbReference>
<feature type="domain" description="Trs120/TRAPPC9 TPR region" evidence="5">
    <location>
        <begin position="450"/>
        <end position="764"/>
    </location>
</feature>
<evidence type="ECO:0000259" key="6">
    <source>
        <dbReference type="Pfam" id="PF26254"/>
    </source>
</evidence>
<dbReference type="InterPro" id="IPR058564">
    <property type="entry name" value="TPR_TRAPPC9_Trs120"/>
</dbReference>
<dbReference type="InterPro" id="IPR058565">
    <property type="entry name" value="Ig_TRAPPC9_Trs120_1st"/>
</dbReference>
<dbReference type="InterPro" id="IPR036238">
    <property type="entry name" value="Transglutaminase_C_sf"/>
</dbReference>
<accession>A0AAF0DVA8</accession>
<dbReference type="InterPro" id="IPR013935">
    <property type="entry name" value="Trs120_TRAPPC9"/>
</dbReference>
<dbReference type="Pfam" id="PF26280">
    <property type="entry name" value="Ig_TRAPPC9-Trs120_2nd"/>
    <property type="match status" value="1"/>
</dbReference>
<feature type="region of interest" description="Disordered" evidence="3">
    <location>
        <begin position="257"/>
        <end position="288"/>
    </location>
</feature>
<protein>
    <submittedName>
        <fullName evidence="8">Uncharacterized protein</fullName>
    </submittedName>
</protein>
<dbReference type="GO" id="GO:0003810">
    <property type="term" value="F:protein-glutamine gamma-glutamyltransferase activity"/>
    <property type="evidence" value="ECO:0007669"/>
    <property type="project" value="InterPro"/>
</dbReference>
<evidence type="ECO:0000313" key="8">
    <source>
        <dbReference type="EMBL" id="WFC94569.1"/>
    </source>
</evidence>
<dbReference type="PANTHER" id="PTHR21512">
    <property type="entry name" value="TRAFFICKING PROTEIN PARTICLE COMPLEX SUBUNIT 9"/>
    <property type="match status" value="1"/>
</dbReference>
<dbReference type="PANTHER" id="PTHR21512:SF5">
    <property type="entry name" value="TRAFFICKING PROTEIN PARTICLE COMPLEX SUBUNIT 9"/>
    <property type="match status" value="1"/>
</dbReference>
<feature type="domain" description="Trs120/TRAPPC9 third Ig-like" evidence="7">
    <location>
        <begin position="1136"/>
        <end position="1283"/>
    </location>
</feature>
<dbReference type="Proteomes" id="UP001216638">
    <property type="component" value="Chromosome 1"/>
</dbReference>
<sequence>MAATAPTFAAHGTASFCAPAKIKVLLVPASPLEHAEFEKWASFVRNFDCLRLRDVPRAKSNVYPSSPLYQQGEVHVSFTTTYDPAHAYLAPLKMHKQVLGVLGLTTYDARTPACSQELPHVAGHLRSAHPNALVHRVFAFDVDPSDEDARASAGDGDLGVASEEPASDFQPPPTHTPGFSGRRDGGLFVFPAVRRDAKDVRFYLRTQLAEFVGALLDQLDTLVGALEGTPLETPRETLTDTVSPAIRAAMNKSATNVWGRGHTPLDAPPLPPRHTQAASTPPPGAASKVFGALSKRRTSATPTPAALPATGPLGSARHTKVRGDLALLSGDLWGALELYDALLTVSNRERALAGGQDAVWFASALEGWAVARMLVARLGGAAHSEAPCLAFTLHHAKDKDKDKDKEVREPIIPALAWKDIAEAYALALTIYAKCLAPPQVQLEAQRSVTSDTPRDYTPPLVHASACLAYARFLLAVWASGGWNGEAFDQMLFGGTPPALVASGARHTELSANSGVYRDEIARAACTALTPALRTLPATDQIATLGAVAKLLGLVGYRRRLAHVVRLLDGMVSTLLARSFRARVQTPGRAPSLETLLHEALRLRVATTDTHLDVGYELAGMHDTANPALVLGLLACDTYGIDLLTSPLLHVPSTHILERARRRVVSEQYGPLLESIVGAEAPAARTLLPAFAQSAEATRTAKPPFGWTSLQVQLLKDLVVQSEAVADYVSMAFFATLLLRDFQGVLGAEEHVALLDGLRRVLPRASTSAPGLALRYWGPKQLLVALEVAPLPAHRRTVRRTRASFDPSPPEHGAPLPAGMQNPFFWNTGRAAKPADTPTLVAGEPCEVQVTLRNPLGVPLRIEALALHCTGVETVTPPVRTLVPPHSVQTLPLRVTPCAAGHLAVEGCSVTLWGTAPEVHRVARATPLGVAAPASKATGLEARPTVAALTRAAQAAAAGDARVWQGSDVDAALAAAAMPPPPACDVVRAMPLLHATLPTLGRTALTLLEGEVATLPLTLTNASDATIAFVRFELDDDLQAPIRAAIADGNLLAGDVHELEWQLLYQPVLAVGCDARTLELAPRASCTVPLHVRAKAQCAWASVRVCYGNPAPEDTTLVLRTLLLPIPMSVRPSVECLPLGFAAVDTHSAEHLAAQLAHTDKVTLGPSFLLRLDLRNASERWLDVVVDAQAAPDVALRMERSVLPHTTVRMHVPMAKQTLATTALQAPIPKLSPRQFVVARTPLSDEMQAACNAQFWLRNALLDSVRVAWKEPHTEHHGDVSLRSQWPSIDDVRIFSQPKVRIDLHLAQPAVTREALVEVVATLTNRTETPLQLRLHLVPTAGARLEEERAEAFAAGQVLFADGSESAAVHPSPLAPNAVAEVRKTLCFLSSGTFALHATAQVIPDTPDAPATVFVSTPLPVHVP</sequence>
<proteinExistence type="predicted"/>
<reference evidence="8" key="1">
    <citation type="submission" date="2023-03" db="EMBL/GenBank/DDBJ databases">
        <title>Mating type loci evolution in Malassezia.</title>
        <authorList>
            <person name="Coelho M.A."/>
        </authorList>
    </citation>
    <scope>NUCLEOTIDE SEQUENCE</scope>
    <source>
        <strain evidence="8">CBS 14135</strain>
    </source>
</reference>
<feature type="region of interest" description="Disordered" evidence="3">
    <location>
        <begin position="147"/>
        <end position="182"/>
    </location>
</feature>